<dbReference type="Proteomes" id="UP000828390">
    <property type="component" value="Unassembled WGS sequence"/>
</dbReference>
<evidence type="ECO:0000256" key="6">
    <source>
        <dbReference type="SAM" id="MobiDB-lite"/>
    </source>
</evidence>
<evidence type="ECO:0000256" key="2">
    <source>
        <dbReference type="ARBA" id="ARBA00022737"/>
    </source>
</evidence>
<feature type="compositionally biased region" description="Polar residues" evidence="6">
    <location>
        <begin position="52"/>
        <end position="65"/>
    </location>
</feature>
<feature type="domain" description="C2H2-type" evidence="7">
    <location>
        <begin position="310"/>
        <end position="337"/>
    </location>
</feature>
<dbReference type="SMART" id="SM00355">
    <property type="entry name" value="ZnF_C2H2"/>
    <property type="match status" value="8"/>
</dbReference>
<evidence type="ECO:0000256" key="3">
    <source>
        <dbReference type="ARBA" id="ARBA00022771"/>
    </source>
</evidence>
<feature type="non-terminal residue" evidence="8">
    <location>
        <position position="1"/>
    </location>
</feature>
<keyword evidence="3 5" id="KW-0863">Zinc-finger</keyword>
<comment type="caution">
    <text evidence="8">The sequence shown here is derived from an EMBL/GenBank/DDBJ whole genome shotgun (WGS) entry which is preliminary data.</text>
</comment>
<dbReference type="InterPro" id="IPR036236">
    <property type="entry name" value="Znf_C2H2_sf"/>
</dbReference>
<keyword evidence="2" id="KW-0677">Repeat</keyword>
<dbReference type="PANTHER" id="PTHR24379">
    <property type="entry name" value="KRAB AND ZINC FINGER DOMAIN-CONTAINING"/>
    <property type="match status" value="1"/>
</dbReference>
<gene>
    <name evidence="8" type="ORF">DPMN_150616</name>
</gene>
<reference evidence="8" key="2">
    <citation type="submission" date="2020-11" db="EMBL/GenBank/DDBJ databases">
        <authorList>
            <person name="McCartney M.A."/>
            <person name="Auch B."/>
            <person name="Kono T."/>
            <person name="Mallez S."/>
            <person name="Becker A."/>
            <person name="Gohl D.M."/>
            <person name="Silverstein K.A.T."/>
            <person name="Koren S."/>
            <person name="Bechman K.B."/>
            <person name="Herman A."/>
            <person name="Abrahante J.E."/>
            <person name="Garbe J."/>
        </authorList>
    </citation>
    <scope>NUCLEOTIDE SEQUENCE</scope>
    <source>
        <strain evidence="8">Duluth1</strain>
        <tissue evidence="8">Whole animal</tissue>
    </source>
</reference>
<organism evidence="8 9">
    <name type="scientific">Dreissena polymorpha</name>
    <name type="common">Zebra mussel</name>
    <name type="synonym">Mytilus polymorpha</name>
    <dbReference type="NCBI Taxonomy" id="45954"/>
    <lineage>
        <taxon>Eukaryota</taxon>
        <taxon>Metazoa</taxon>
        <taxon>Spiralia</taxon>
        <taxon>Lophotrochozoa</taxon>
        <taxon>Mollusca</taxon>
        <taxon>Bivalvia</taxon>
        <taxon>Autobranchia</taxon>
        <taxon>Heteroconchia</taxon>
        <taxon>Euheterodonta</taxon>
        <taxon>Imparidentia</taxon>
        <taxon>Neoheterodontei</taxon>
        <taxon>Myida</taxon>
        <taxon>Dreissenoidea</taxon>
        <taxon>Dreissenidae</taxon>
        <taxon>Dreissena</taxon>
    </lineage>
</organism>
<sequence length="718" mass="80073">AQPGADTEECAHSLPGEPGPDSDEDEHSLPGPTSDKPEQDDAMPVLSRESDASPSPDQPHSSRTPHLNTLLKETALISHIAHSTGSTAVPSGTDLADPTVFPYLAQKRKTEDDLSHQAKVLKLMKLVETQRARKSAEKMIKKEPLSPVGTTPTLSVGESNMRNVIPNNNLTNSVYIPVFPKAKVLKLLGPASSKLRAQYAAQQAAQNKPEQKLLTPLSTIKDFNSANKSVESSSNLAFNSPIRKMAVGKTDVNANKNISPVTMKSPEMSRQSASHIIQLPNAPTKVSPSVPGKSKVSPSVPGKSLVLTITTCYICRQEFASYVLLKEHMKEHSDQDKQAAEGNDAPEAKIACGLCGVECLKKDMGEHFKTHGISDGGTQNADHSVNAAEETDMEHSMNIASRSYIEDTMDEDSNDMNEVEEGGNSAGIINCGICKTQCSQEQLFEHMERHNQKADRLNIEEMYVEATSEEDMKDQHGHCVFKKVYKCLKCAYVSDRPSRMKEHCRTCYFSDPLYGCKYCGKAYRVKRNLIRHLKSDHVENDDWTMNPNAGSSSKRHVCEKCFYETSKPSRYREHLQICGVTNDKFECILCEKVFKIKRYLNKHIKTHMTGKKFYCKLKYCRFKTEAIEEMKKHKDDHQSSETVDILKPEFRLSLEGKIKNESVDVDESVDAGESDNTTEYKESPDDPDDESQDTAADNEDNEASENYEEMEEETEGEN</sequence>
<accession>A0A9D4FFP3</accession>
<feature type="region of interest" description="Disordered" evidence="6">
    <location>
        <begin position="1"/>
        <end position="65"/>
    </location>
</feature>
<dbReference type="PROSITE" id="PS00028">
    <property type="entry name" value="ZINC_FINGER_C2H2_1"/>
    <property type="match status" value="3"/>
</dbReference>
<protein>
    <recommendedName>
        <fullName evidence="7">C2H2-type domain-containing protein</fullName>
    </recommendedName>
</protein>
<evidence type="ECO:0000256" key="4">
    <source>
        <dbReference type="ARBA" id="ARBA00022833"/>
    </source>
</evidence>
<evidence type="ECO:0000256" key="1">
    <source>
        <dbReference type="ARBA" id="ARBA00022723"/>
    </source>
</evidence>
<keyword evidence="4" id="KW-0862">Zinc</keyword>
<feature type="compositionally biased region" description="Acidic residues" evidence="6">
    <location>
        <begin position="663"/>
        <end position="673"/>
    </location>
</feature>
<evidence type="ECO:0000256" key="5">
    <source>
        <dbReference type="PROSITE-ProRule" id="PRU00042"/>
    </source>
</evidence>
<dbReference type="Gene3D" id="3.30.160.60">
    <property type="entry name" value="Classic Zinc Finger"/>
    <property type="match status" value="2"/>
</dbReference>
<feature type="domain" description="C2H2-type" evidence="7">
    <location>
        <begin position="514"/>
        <end position="542"/>
    </location>
</feature>
<feature type="region of interest" description="Disordered" evidence="6">
    <location>
        <begin position="661"/>
        <end position="718"/>
    </location>
</feature>
<dbReference type="AlphaFoldDB" id="A0A9D4FFP3"/>
<dbReference type="SUPFAM" id="SSF57667">
    <property type="entry name" value="beta-beta-alpha zinc fingers"/>
    <property type="match status" value="2"/>
</dbReference>
<dbReference type="PANTHER" id="PTHR24379:SF121">
    <property type="entry name" value="C2H2-TYPE DOMAIN-CONTAINING PROTEIN"/>
    <property type="match status" value="1"/>
</dbReference>
<evidence type="ECO:0000313" key="8">
    <source>
        <dbReference type="EMBL" id="KAH3797041.1"/>
    </source>
</evidence>
<feature type="compositionally biased region" description="Acidic residues" evidence="6">
    <location>
        <begin position="685"/>
        <end position="718"/>
    </location>
</feature>
<reference evidence="8" key="1">
    <citation type="journal article" date="2019" name="bioRxiv">
        <title>The Genome of the Zebra Mussel, Dreissena polymorpha: A Resource for Invasive Species Research.</title>
        <authorList>
            <person name="McCartney M.A."/>
            <person name="Auch B."/>
            <person name="Kono T."/>
            <person name="Mallez S."/>
            <person name="Zhang Y."/>
            <person name="Obille A."/>
            <person name="Becker A."/>
            <person name="Abrahante J.E."/>
            <person name="Garbe J."/>
            <person name="Badalamenti J.P."/>
            <person name="Herman A."/>
            <person name="Mangelson H."/>
            <person name="Liachko I."/>
            <person name="Sullivan S."/>
            <person name="Sone E.D."/>
            <person name="Koren S."/>
            <person name="Silverstein K.A.T."/>
            <person name="Beckman K.B."/>
            <person name="Gohl D.M."/>
        </authorList>
    </citation>
    <scope>NUCLEOTIDE SEQUENCE</scope>
    <source>
        <strain evidence="8">Duluth1</strain>
        <tissue evidence="8">Whole animal</tissue>
    </source>
</reference>
<proteinExistence type="predicted"/>
<dbReference type="InterPro" id="IPR013087">
    <property type="entry name" value="Znf_C2H2_type"/>
</dbReference>
<dbReference type="PROSITE" id="PS50157">
    <property type="entry name" value="ZINC_FINGER_C2H2_2"/>
    <property type="match status" value="3"/>
</dbReference>
<dbReference type="GO" id="GO:0008270">
    <property type="term" value="F:zinc ion binding"/>
    <property type="evidence" value="ECO:0007669"/>
    <property type="project" value="UniProtKB-KW"/>
</dbReference>
<keyword evidence="1" id="KW-0479">Metal-binding</keyword>
<dbReference type="EMBL" id="JAIWYP010000007">
    <property type="protein sequence ID" value="KAH3797041.1"/>
    <property type="molecule type" value="Genomic_DNA"/>
</dbReference>
<name>A0A9D4FFP3_DREPO</name>
<evidence type="ECO:0000313" key="9">
    <source>
        <dbReference type="Proteomes" id="UP000828390"/>
    </source>
</evidence>
<keyword evidence="9" id="KW-1185">Reference proteome</keyword>
<evidence type="ECO:0000259" key="7">
    <source>
        <dbReference type="PROSITE" id="PS50157"/>
    </source>
</evidence>
<feature type="domain" description="C2H2-type" evidence="7">
    <location>
        <begin position="585"/>
        <end position="612"/>
    </location>
</feature>